<dbReference type="Gene3D" id="3.40.630.30">
    <property type="match status" value="1"/>
</dbReference>
<evidence type="ECO:0000313" key="3">
    <source>
        <dbReference type="Proteomes" id="UP000001062"/>
    </source>
</evidence>
<dbReference type="SUPFAM" id="SSF55729">
    <property type="entry name" value="Acyl-CoA N-acyltransferases (Nat)"/>
    <property type="match status" value="1"/>
</dbReference>
<dbReference type="RefSeq" id="WP_013659745.1">
    <property type="nucleotide sequence ID" value="NC_015276.1"/>
</dbReference>
<keyword evidence="3" id="KW-1185">Reference proteome</keyword>
<evidence type="ECO:0000259" key="1">
    <source>
        <dbReference type="PROSITE" id="PS51186"/>
    </source>
</evidence>
<dbReference type="PANTHER" id="PTHR43233:SF1">
    <property type="entry name" value="FAMILY N-ACETYLTRANSFERASE, PUTATIVE (AFU_ORTHOLOGUE AFUA_6G03350)-RELATED"/>
    <property type="match status" value="1"/>
</dbReference>
<dbReference type="KEGG" id="mme:Marme_0544"/>
<dbReference type="InterPro" id="IPR053144">
    <property type="entry name" value="Acetyltransferase_Butenolide"/>
</dbReference>
<organism evidence="2 3">
    <name type="scientific">Marinomonas mediterranea (strain ATCC 700492 / JCM 21426 / NBRC 103028 / MMB-1)</name>
    <dbReference type="NCBI Taxonomy" id="717774"/>
    <lineage>
        <taxon>Bacteria</taxon>
        <taxon>Pseudomonadati</taxon>
        <taxon>Pseudomonadota</taxon>
        <taxon>Gammaproteobacteria</taxon>
        <taxon>Oceanospirillales</taxon>
        <taxon>Oceanospirillaceae</taxon>
        <taxon>Marinomonas</taxon>
    </lineage>
</organism>
<dbReference type="GO" id="GO:0016747">
    <property type="term" value="F:acyltransferase activity, transferring groups other than amino-acyl groups"/>
    <property type="evidence" value="ECO:0007669"/>
    <property type="project" value="InterPro"/>
</dbReference>
<gene>
    <name evidence="2" type="ordered locus">Marme_0544</name>
</gene>
<dbReference type="eggNOG" id="COG0456">
    <property type="taxonomic scope" value="Bacteria"/>
</dbReference>
<dbReference type="AlphaFoldDB" id="F2K0C5"/>
<dbReference type="Proteomes" id="UP000001062">
    <property type="component" value="Chromosome"/>
</dbReference>
<protein>
    <submittedName>
        <fullName evidence="2">GCN5-related N-acetyltransferase</fullName>
    </submittedName>
</protein>
<evidence type="ECO:0000313" key="2">
    <source>
        <dbReference type="EMBL" id="ADZ89840.1"/>
    </source>
</evidence>
<dbReference type="STRING" id="717774.Marme_0544"/>
<dbReference type="OrthoDB" id="3216107at2"/>
<dbReference type="PATRIC" id="fig|717774.3.peg.559"/>
<sequence>MKGYFISTEASLFDFDTIYSFLSESYWAKGIPSETLKKAIENSLCFAVFAESDRSTIQHPPKQIGFARMVTDKATFAYLADVFILEAYRGKGLSKFLMENIVSHPDLQGLRRIMLATKDAHTLYTKYGFEPLEQVDRIMQIWNPSVYSDLN</sequence>
<accession>F2K0C5</accession>
<dbReference type="CDD" id="cd04301">
    <property type="entry name" value="NAT_SF"/>
    <property type="match status" value="1"/>
</dbReference>
<dbReference type="PROSITE" id="PS51186">
    <property type="entry name" value="GNAT"/>
    <property type="match status" value="1"/>
</dbReference>
<keyword evidence="2" id="KW-0808">Transferase</keyword>
<dbReference type="PANTHER" id="PTHR43233">
    <property type="entry name" value="FAMILY N-ACETYLTRANSFERASE, PUTATIVE (AFU_ORTHOLOGUE AFUA_6G03350)-RELATED"/>
    <property type="match status" value="1"/>
</dbReference>
<dbReference type="InterPro" id="IPR016181">
    <property type="entry name" value="Acyl_CoA_acyltransferase"/>
</dbReference>
<proteinExistence type="predicted"/>
<dbReference type="Pfam" id="PF13508">
    <property type="entry name" value="Acetyltransf_7"/>
    <property type="match status" value="1"/>
</dbReference>
<dbReference type="HOGENOM" id="CLU_086503_2_1_6"/>
<dbReference type="InterPro" id="IPR000182">
    <property type="entry name" value="GNAT_dom"/>
</dbReference>
<name>F2K0C5_MARM1</name>
<reference evidence="2 3" key="1">
    <citation type="journal article" date="2012" name="Stand. Genomic Sci.">
        <title>Complete genome sequence of the melanogenic marine bacterium Marinomonas mediterranea type strain (MMB-1(T)).</title>
        <authorList>
            <person name="Lucas-Elio P."/>
            <person name="Goodwin L."/>
            <person name="Woyke T."/>
            <person name="Pitluck S."/>
            <person name="Nolan M."/>
            <person name="Kyrpides N.C."/>
            <person name="Detter J.C."/>
            <person name="Copeland A."/>
            <person name="Teshima H."/>
            <person name="Bruce D."/>
            <person name="Detter C."/>
            <person name="Tapia R."/>
            <person name="Han S."/>
            <person name="Land M.L."/>
            <person name="Ivanova N."/>
            <person name="Mikhailova N."/>
            <person name="Johnston A.W."/>
            <person name="Sanchez-Amat A."/>
        </authorList>
    </citation>
    <scope>NUCLEOTIDE SEQUENCE [LARGE SCALE GENOMIC DNA]</scope>
    <source>
        <strain evidence="3">ATCC 700492 / JCM 21426 / NBRC 103028 / MMB-1</strain>
    </source>
</reference>
<feature type="domain" description="N-acetyltransferase" evidence="1">
    <location>
        <begin position="5"/>
        <end position="151"/>
    </location>
</feature>
<dbReference type="EMBL" id="CP002583">
    <property type="protein sequence ID" value="ADZ89840.1"/>
    <property type="molecule type" value="Genomic_DNA"/>
</dbReference>